<dbReference type="AlphaFoldDB" id="A0A4Q1CAH9"/>
<dbReference type="GO" id="GO:0020037">
    <property type="term" value="F:heme binding"/>
    <property type="evidence" value="ECO:0007669"/>
    <property type="project" value="InterPro"/>
</dbReference>
<evidence type="ECO:0000256" key="3">
    <source>
        <dbReference type="ARBA" id="ARBA00023004"/>
    </source>
</evidence>
<dbReference type="GO" id="GO:0046872">
    <property type="term" value="F:metal ion binding"/>
    <property type="evidence" value="ECO:0007669"/>
    <property type="project" value="UniProtKB-KW"/>
</dbReference>
<dbReference type="Pfam" id="PF07995">
    <property type="entry name" value="GSDH"/>
    <property type="match status" value="1"/>
</dbReference>
<evidence type="ECO:0000313" key="8">
    <source>
        <dbReference type="Proteomes" id="UP000290218"/>
    </source>
</evidence>
<keyword evidence="8" id="KW-1185">Reference proteome</keyword>
<feature type="chain" id="PRO_5020513846" evidence="5">
    <location>
        <begin position="25"/>
        <end position="473"/>
    </location>
</feature>
<dbReference type="Gene3D" id="1.10.760.10">
    <property type="entry name" value="Cytochrome c-like domain"/>
    <property type="match status" value="1"/>
</dbReference>
<dbReference type="InterPro" id="IPR009056">
    <property type="entry name" value="Cyt_c-like_dom"/>
</dbReference>
<accession>A0A4Q1CAH9</accession>
<name>A0A4Q1CAH9_9BACT</name>
<feature type="signal peptide" evidence="5">
    <location>
        <begin position="1"/>
        <end position="24"/>
    </location>
</feature>
<evidence type="ECO:0000256" key="5">
    <source>
        <dbReference type="SAM" id="SignalP"/>
    </source>
</evidence>
<gene>
    <name evidence="7" type="ORF">ESB00_08455</name>
</gene>
<evidence type="ECO:0000313" key="7">
    <source>
        <dbReference type="EMBL" id="RXK55896.1"/>
    </source>
</evidence>
<sequence length="473" mass="52894">MPPPRRLAFLAFALSSLASSPAQQWRTGQVAELYTQHCASCHGLNLEGGSAPSMLDDEWLHGGDDASLVRSILQGYPENSMPAWSTLFSEKEARALVNYIREVRARHRYNQVPPAAPQDDFTVATKHHAYRFNTWLDGLDEPWSLTFLPGPGNRAIVTEKRGRAWLIEDGRRASRPLEGLPGNIESNGQGGLYDVVPHPAYLQNGWLYFAFAELTDAGSMTRVMRARLRDDALVDQQTVFAARADQYLKGRAHFGGRLAFDRAGFLYFTIGERGQRDHAQDLTRPNGKVHRLHDDGRIPADNPFVNHPGAVPSIWSYGHRNPQGLAFEPQSDELYDLEHGPRGGDELNRVRRGANYGWPVITYGIEYSGAPIAESTHREGMEQPVAYWTPSLGVCGLNFYTGDRFPLWRHHLFFASLSGEELRRLELKDGEVVDQEILFKGVGRIRHVISGPDGALYVLLPRRIVRLTPAPAG</sequence>
<dbReference type="InterPro" id="IPR036909">
    <property type="entry name" value="Cyt_c-like_dom_sf"/>
</dbReference>
<dbReference type="Pfam" id="PF13442">
    <property type="entry name" value="Cytochrome_CBB3"/>
    <property type="match status" value="1"/>
</dbReference>
<dbReference type="SUPFAM" id="SSF46626">
    <property type="entry name" value="Cytochrome c"/>
    <property type="match status" value="1"/>
</dbReference>
<dbReference type="Gene3D" id="2.120.10.30">
    <property type="entry name" value="TolB, C-terminal domain"/>
    <property type="match status" value="1"/>
</dbReference>
<evidence type="ECO:0000259" key="6">
    <source>
        <dbReference type="PROSITE" id="PS51007"/>
    </source>
</evidence>
<dbReference type="InterPro" id="IPR012938">
    <property type="entry name" value="Glc/Sorbosone_DH"/>
</dbReference>
<keyword evidence="1 4" id="KW-0349">Heme</keyword>
<proteinExistence type="predicted"/>
<dbReference type="PANTHER" id="PTHR19328">
    <property type="entry name" value="HEDGEHOG-INTERACTING PROTEIN"/>
    <property type="match status" value="1"/>
</dbReference>
<dbReference type="OrthoDB" id="9770043at2"/>
<feature type="domain" description="Cytochrome c" evidence="6">
    <location>
        <begin position="25"/>
        <end position="104"/>
    </location>
</feature>
<dbReference type="PROSITE" id="PS50890">
    <property type="entry name" value="PUA"/>
    <property type="match status" value="1"/>
</dbReference>
<dbReference type="EMBL" id="SDHX01000001">
    <property type="protein sequence ID" value="RXK55896.1"/>
    <property type="molecule type" value="Genomic_DNA"/>
</dbReference>
<evidence type="ECO:0000256" key="4">
    <source>
        <dbReference type="PROSITE-ProRule" id="PRU00433"/>
    </source>
</evidence>
<dbReference type="SUPFAM" id="SSF50952">
    <property type="entry name" value="Soluble quinoprotein glucose dehydrogenase"/>
    <property type="match status" value="1"/>
</dbReference>
<dbReference type="PROSITE" id="PS51007">
    <property type="entry name" value="CYTC"/>
    <property type="match status" value="1"/>
</dbReference>
<comment type="caution">
    <text evidence="7">The sequence shown here is derived from an EMBL/GenBank/DDBJ whole genome shotgun (WGS) entry which is preliminary data.</text>
</comment>
<keyword evidence="3 4" id="KW-0408">Iron</keyword>
<reference evidence="7 8" key="1">
    <citation type="submission" date="2019-01" db="EMBL/GenBank/DDBJ databases">
        <title>Lacunisphaera sp. strain TWA-58.</title>
        <authorList>
            <person name="Chen W.-M."/>
        </authorList>
    </citation>
    <scope>NUCLEOTIDE SEQUENCE [LARGE SCALE GENOMIC DNA]</scope>
    <source>
        <strain evidence="7 8">TWA-58</strain>
    </source>
</reference>
<dbReference type="InterPro" id="IPR011042">
    <property type="entry name" value="6-blade_b-propeller_TolB-like"/>
</dbReference>
<organism evidence="7 8">
    <name type="scientific">Oleiharenicola lentus</name>
    <dbReference type="NCBI Taxonomy" id="2508720"/>
    <lineage>
        <taxon>Bacteria</taxon>
        <taxon>Pseudomonadati</taxon>
        <taxon>Verrucomicrobiota</taxon>
        <taxon>Opitutia</taxon>
        <taxon>Opitutales</taxon>
        <taxon>Opitutaceae</taxon>
        <taxon>Oleiharenicola</taxon>
    </lineage>
</organism>
<dbReference type="Proteomes" id="UP000290218">
    <property type="component" value="Unassembled WGS sequence"/>
</dbReference>
<dbReference type="GO" id="GO:0009055">
    <property type="term" value="F:electron transfer activity"/>
    <property type="evidence" value="ECO:0007669"/>
    <property type="project" value="InterPro"/>
</dbReference>
<evidence type="ECO:0000256" key="1">
    <source>
        <dbReference type="ARBA" id="ARBA00022617"/>
    </source>
</evidence>
<protein>
    <submittedName>
        <fullName evidence="7">C-type cytochrome</fullName>
    </submittedName>
</protein>
<dbReference type="RefSeq" id="WP_129047262.1">
    <property type="nucleotide sequence ID" value="NZ_SDHX01000001.1"/>
</dbReference>
<keyword evidence="2 4" id="KW-0479">Metal-binding</keyword>
<evidence type="ECO:0000256" key="2">
    <source>
        <dbReference type="ARBA" id="ARBA00022723"/>
    </source>
</evidence>
<dbReference type="InterPro" id="IPR011041">
    <property type="entry name" value="Quinoprot_gluc/sorb_DH_b-prop"/>
</dbReference>
<keyword evidence="5" id="KW-0732">Signal</keyword>
<dbReference type="PANTHER" id="PTHR19328:SF75">
    <property type="entry name" value="ALDOSE SUGAR DEHYDROGENASE YLII"/>
    <property type="match status" value="1"/>
</dbReference>